<organism evidence="1 2">
    <name type="scientific">Dickeya dianthicola</name>
    <dbReference type="NCBI Taxonomy" id="204039"/>
    <lineage>
        <taxon>Bacteria</taxon>
        <taxon>Pseudomonadati</taxon>
        <taxon>Pseudomonadota</taxon>
        <taxon>Gammaproteobacteria</taxon>
        <taxon>Enterobacterales</taxon>
        <taxon>Pectobacteriaceae</taxon>
        <taxon>Dickeya</taxon>
    </lineage>
</organism>
<sequence>MILPSKHLPQDRALLTVGGHVLTFLARPKTVSALWEELNRQDQVLGAVRPRRITYDWFVLALDLLYSLGTIELENGLVARREV</sequence>
<name>A0AAX1CBX6_9GAMM</name>
<dbReference type="InterPro" id="IPR046897">
    <property type="entry name" value="ABC-3C_MC6"/>
</dbReference>
<dbReference type="Proteomes" id="UP000245055">
    <property type="component" value="Unassembled WGS sequence"/>
</dbReference>
<gene>
    <name evidence="1" type="ORF">DF213_00665</name>
</gene>
<dbReference type="RefSeq" id="WP_024110208.1">
    <property type="nucleotide sequence ID" value="NZ_JALDNP010000011.1"/>
</dbReference>
<evidence type="ECO:0000313" key="1">
    <source>
        <dbReference type="EMBL" id="PWD75666.1"/>
    </source>
</evidence>
<dbReference type="Pfam" id="PF20293">
    <property type="entry name" value="MC6"/>
    <property type="match status" value="1"/>
</dbReference>
<dbReference type="EMBL" id="QESZ01000001">
    <property type="protein sequence ID" value="PWD75666.1"/>
    <property type="molecule type" value="Genomic_DNA"/>
</dbReference>
<accession>A0AAX1CBX6</accession>
<reference evidence="1 2" key="1">
    <citation type="submission" date="2018-05" db="EMBL/GenBank/DDBJ databases">
        <title>Genomic diversity of pathogens causing Blackleg of Potato in Pakistan.</title>
        <authorList>
            <person name="Sarfraz S."/>
            <person name="Riaz K."/>
            <person name="Oulghazi S."/>
            <person name="Cigna J."/>
            <person name="Sahi S.T."/>
            <person name="Khan S.H."/>
            <person name="Hameed A."/>
            <person name="Faure D."/>
        </authorList>
    </citation>
    <scope>NUCLEOTIDE SEQUENCE [LARGE SCALE GENOMIC DNA]</scope>
    <source>
        <strain evidence="1 2">SS70</strain>
    </source>
</reference>
<protein>
    <submittedName>
        <fullName evidence="1">Uncharacterized protein</fullName>
    </submittedName>
</protein>
<dbReference type="AlphaFoldDB" id="A0AAX1CBX6"/>
<proteinExistence type="predicted"/>
<comment type="caution">
    <text evidence="1">The sequence shown here is derived from an EMBL/GenBank/DDBJ whole genome shotgun (WGS) entry which is preliminary data.</text>
</comment>
<evidence type="ECO:0000313" key="2">
    <source>
        <dbReference type="Proteomes" id="UP000245055"/>
    </source>
</evidence>